<comment type="caution">
    <text evidence="1">The sequence shown here is derived from an EMBL/GenBank/DDBJ whole genome shotgun (WGS) entry which is preliminary data.</text>
</comment>
<name>A0A5N5H2Q4_9ROSA</name>
<gene>
    <name evidence="1" type="ORF">D8674_024371</name>
</gene>
<reference evidence="1 2" key="1">
    <citation type="submission" date="2019-09" db="EMBL/GenBank/DDBJ databases">
        <authorList>
            <person name="Ou C."/>
        </authorList>
    </citation>
    <scope>NUCLEOTIDE SEQUENCE [LARGE SCALE GENOMIC DNA]</scope>
    <source>
        <strain evidence="1">S2</strain>
        <tissue evidence="1">Leaf</tissue>
    </source>
</reference>
<accession>A0A5N5H2Q4</accession>
<evidence type="ECO:0000313" key="2">
    <source>
        <dbReference type="Proteomes" id="UP000327157"/>
    </source>
</evidence>
<protein>
    <submittedName>
        <fullName evidence="1">Uncharacterized protein</fullName>
    </submittedName>
</protein>
<dbReference type="EMBL" id="SMOL01000231">
    <property type="protein sequence ID" value="KAB2622189.1"/>
    <property type="molecule type" value="Genomic_DNA"/>
</dbReference>
<reference evidence="1 2" key="3">
    <citation type="submission" date="2019-11" db="EMBL/GenBank/DDBJ databases">
        <title>A de novo genome assembly of a pear dwarfing rootstock.</title>
        <authorList>
            <person name="Wang F."/>
            <person name="Wang J."/>
            <person name="Li S."/>
            <person name="Zhang Y."/>
            <person name="Fang M."/>
            <person name="Ma L."/>
            <person name="Zhao Y."/>
            <person name="Jiang S."/>
        </authorList>
    </citation>
    <scope>NUCLEOTIDE SEQUENCE [LARGE SCALE GENOMIC DNA]</scope>
    <source>
        <strain evidence="1">S2</strain>
        <tissue evidence="1">Leaf</tissue>
    </source>
</reference>
<organism evidence="1 2">
    <name type="scientific">Pyrus ussuriensis x Pyrus communis</name>
    <dbReference type="NCBI Taxonomy" id="2448454"/>
    <lineage>
        <taxon>Eukaryota</taxon>
        <taxon>Viridiplantae</taxon>
        <taxon>Streptophyta</taxon>
        <taxon>Embryophyta</taxon>
        <taxon>Tracheophyta</taxon>
        <taxon>Spermatophyta</taxon>
        <taxon>Magnoliopsida</taxon>
        <taxon>eudicotyledons</taxon>
        <taxon>Gunneridae</taxon>
        <taxon>Pentapetalae</taxon>
        <taxon>rosids</taxon>
        <taxon>fabids</taxon>
        <taxon>Rosales</taxon>
        <taxon>Rosaceae</taxon>
        <taxon>Amygdaloideae</taxon>
        <taxon>Maleae</taxon>
        <taxon>Pyrus</taxon>
    </lineage>
</organism>
<keyword evidence="2" id="KW-1185">Reference proteome</keyword>
<proteinExistence type="predicted"/>
<dbReference type="Proteomes" id="UP000327157">
    <property type="component" value="Chromosome 4"/>
</dbReference>
<reference evidence="2" key="2">
    <citation type="submission" date="2019-10" db="EMBL/GenBank/DDBJ databases">
        <title>A de novo genome assembly of a pear dwarfing rootstock.</title>
        <authorList>
            <person name="Wang F."/>
            <person name="Wang J."/>
            <person name="Li S."/>
            <person name="Zhang Y."/>
            <person name="Fang M."/>
            <person name="Ma L."/>
            <person name="Zhao Y."/>
            <person name="Jiang S."/>
        </authorList>
    </citation>
    <scope>NUCLEOTIDE SEQUENCE [LARGE SCALE GENOMIC DNA]</scope>
</reference>
<evidence type="ECO:0000313" key="1">
    <source>
        <dbReference type="EMBL" id="KAB2622189.1"/>
    </source>
</evidence>
<dbReference type="AlphaFoldDB" id="A0A5N5H2Q4"/>
<sequence>MFKFKNGYCQVNADDVQRIFEIPNRGREASQSTKDSRIPKPKENRFVDKYFSEMTRIGRIEIAQAIQVAFDAKTTEGDQDAAYLIILYLLNTNLLGSSTGKRPWTLVKNYNSIDKINQHNWATETARYLMESIDITHKRKRDKQPNVSGAVVLLLVSKQKLIKKNQKGETLANNSKVGFGSST</sequence>